<reference evidence="2 3" key="1">
    <citation type="journal article" date="2013" name="Nature">
        <title>The genomes of four tapeworm species reveal adaptations to parasitism.</title>
        <authorList>
            <person name="Tsai I.J."/>
            <person name="Zarowiecki M."/>
            <person name="Holroyd N."/>
            <person name="Garciarrubio A."/>
            <person name="Sanchez-Flores A."/>
            <person name="Brooks K.L."/>
            <person name="Tracey A."/>
            <person name="Bobes R.J."/>
            <person name="Fragoso G."/>
            <person name="Sciutto E."/>
            <person name="Aslett M."/>
            <person name="Beasley H."/>
            <person name="Bennett H.M."/>
            <person name="Cai J."/>
            <person name="Camicia F."/>
            <person name="Clark R."/>
            <person name="Cucher M."/>
            <person name="De Silva N."/>
            <person name="Day T.A."/>
            <person name="Deplazes P."/>
            <person name="Estrada K."/>
            <person name="Fernandez C."/>
            <person name="Holland P.W."/>
            <person name="Hou J."/>
            <person name="Hu S."/>
            <person name="Huckvale T."/>
            <person name="Hung S.S."/>
            <person name="Kamenetzky L."/>
            <person name="Keane J.A."/>
            <person name="Kiss F."/>
            <person name="Koziol U."/>
            <person name="Lambert O."/>
            <person name="Liu K."/>
            <person name="Luo X."/>
            <person name="Luo Y."/>
            <person name="Macchiaroli N."/>
            <person name="Nichol S."/>
            <person name="Paps J."/>
            <person name="Parkinson J."/>
            <person name="Pouchkina-Stantcheva N."/>
            <person name="Riddiford N."/>
            <person name="Rosenzvit M."/>
            <person name="Salinas G."/>
            <person name="Wasmuth J.D."/>
            <person name="Zamanian M."/>
            <person name="Zheng Y."/>
            <person name="Cai X."/>
            <person name="Soberon X."/>
            <person name="Olson P.D."/>
            <person name="Laclette J.P."/>
            <person name="Brehm K."/>
            <person name="Berriman M."/>
            <person name="Garciarrubio A."/>
            <person name="Bobes R.J."/>
            <person name="Fragoso G."/>
            <person name="Sanchez-Flores A."/>
            <person name="Estrada K."/>
            <person name="Cevallos M.A."/>
            <person name="Morett E."/>
            <person name="Gonzalez V."/>
            <person name="Portillo T."/>
            <person name="Ochoa-Leyva A."/>
            <person name="Jose M.V."/>
            <person name="Sciutto E."/>
            <person name="Landa A."/>
            <person name="Jimenez L."/>
            <person name="Valdes V."/>
            <person name="Carrero J.C."/>
            <person name="Larralde C."/>
            <person name="Morales-Montor J."/>
            <person name="Limon-Lason J."/>
            <person name="Soberon X."/>
            <person name="Laclette J.P."/>
        </authorList>
    </citation>
    <scope>NUCLEOTIDE SEQUENCE [LARGE SCALE GENOMIC DNA]</scope>
</reference>
<evidence type="ECO:0000313" key="4">
    <source>
        <dbReference type="WBParaSite" id="EgrG_001129200"/>
    </source>
</evidence>
<dbReference type="Pfam" id="PF09725">
    <property type="entry name" value="Fra10Ac1"/>
    <property type="match status" value="1"/>
</dbReference>
<reference evidence="2" key="2">
    <citation type="submission" date="2014-06" db="EMBL/GenBank/DDBJ databases">
        <authorList>
            <person name="Aslett M."/>
        </authorList>
    </citation>
    <scope>NUCLEOTIDE SEQUENCE</scope>
</reference>
<feature type="compositionally biased region" description="Basic and acidic residues" evidence="1">
    <location>
        <begin position="977"/>
        <end position="989"/>
    </location>
</feature>
<evidence type="ECO:0000313" key="3">
    <source>
        <dbReference type="Proteomes" id="UP000492820"/>
    </source>
</evidence>
<feature type="region of interest" description="Disordered" evidence="1">
    <location>
        <begin position="948"/>
        <end position="1001"/>
    </location>
</feature>
<name>A0A068WKG7_ECHGR</name>
<gene>
    <name evidence="2" type="ORF">EgrG_001129200</name>
</gene>
<dbReference type="PANTHER" id="PTHR48125">
    <property type="entry name" value="LP07818P1"/>
    <property type="match status" value="1"/>
</dbReference>
<feature type="region of interest" description="Disordered" evidence="1">
    <location>
        <begin position="631"/>
        <end position="715"/>
    </location>
</feature>
<feature type="compositionally biased region" description="Basic and acidic residues" evidence="1">
    <location>
        <begin position="948"/>
        <end position="967"/>
    </location>
</feature>
<feature type="compositionally biased region" description="Low complexity" evidence="1">
    <location>
        <begin position="679"/>
        <end position="701"/>
    </location>
</feature>
<reference evidence="4" key="3">
    <citation type="submission" date="2020-10" db="UniProtKB">
        <authorList>
            <consortium name="WormBaseParasite"/>
        </authorList>
    </citation>
    <scope>IDENTIFICATION</scope>
</reference>
<sequence length="1001" mass="110276">MANNVYFSLLPSEICRLVLGYLNDLGCVQTFNTFFQECAYLEELRKETQTGCTMTYRVGGFTLVEILKDYFTIANMANEKRESIIRKWTDASLPNCHPGEVAPLLVCLFSDSHAIETALSPPQGPGHITTPVRTPTLTPVVSLPSTCSPRRITVLRSKALTTSTQNRVKLVPSVRTLSSTPKVVLKVVRTQSGTVSAQSSSTSPSSSRRKIHSKPVHVTAIAANPAVSADPSLNIQRVFCNLAANAETVANRINSNLGNGASCEASLSQLDFPLPAEIDQGSLSLSEQDMHDFINRLLSDVDSLGSKSPVKTGAGTAAVAPLSPPPSSTVTATVIPSGRTETTSGVTPRGRIPVKPTSNPSFESIPDEVTSPATTATKTLTRTTSASSSSFTTSTTIPSTFKSPPKRPRLTARRALTRMWARSQRVPCEEYPSLPSQSSAMESSREDTIYNPRESLSAPNSVHATTLDSDNSTWQYTCVLPPSTHIVDLDSSPAEDPRVVTRTSAARATMALTTQAPLSAPPALSETNTNGIDELNCLPSVFANIPPKKENFTSGDFGEFASIWVSQGIGASNPPLPVVDLSNPTVKPIPIEFITLRHADSDRTLSQPASTRLSNSRLLDYINSEMGEVDLQHHQCTPHTLRPHRRRRSTQSSLPPPPPSSPLASSISLSPSGAKENVAPGPSGPSASASASTSAADANAPRPKNKKKFDLSNLDDYTNTNYTSDFESDVQSEVGSICSSRTGDDAFSVRIGEKRGSSHLNPSTERESVTKQRPTPSQMMPLDAYQRHKKMVNDYLQYYGGSRKDFRRDTTNDKRDIDVIKANARFVWEDRDNPETWEERLAKHYWDRLYKEYAIADFSRFKEKKLGLRWRSEREVVSGKGQFVCGAVDCNEVEFLRSWEVDFVYKERGEKRNALVKVRLCPACSQKLNHHKQHFEVVPKIRTEEFEEERKVAAPQEHREPTPRSDLWKGPSASDQRMPDRPHSQRTQEDEFDDYLKNMFM</sequence>
<dbReference type="WBParaSite" id="EgrG_001129200">
    <property type="protein sequence ID" value="EgrG_001129200"/>
    <property type="gene ID" value="EgrG_001129200"/>
</dbReference>
<evidence type="ECO:0000256" key="1">
    <source>
        <dbReference type="SAM" id="MobiDB-lite"/>
    </source>
</evidence>
<feature type="region of interest" description="Disordered" evidence="1">
    <location>
        <begin position="751"/>
        <end position="779"/>
    </location>
</feature>
<dbReference type="Proteomes" id="UP000492820">
    <property type="component" value="Unassembled WGS sequence"/>
</dbReference>
<dbReference type="AlphaFoldDB" id="A0A068WKG7"/>
<protein>
    <submittedName>
        <fullName evidence="2 4">Protein FRA10AC1</fullName>
    </submittedName>
</protein>
<feature type="compositionally biased region" description="Low complexity" evidence="1">
    <location>
        <begin position="662"/>
        <end position="672"/>
    </location>
</feature>
<evidence type="ECO:0000313" key="2">
    <source>
        <dbReference type="EMBL" id="CDS20611.1"/>
    </source>
</evidence>
<dbReference type="PANTHER" id="PTHR48125:SF12">
    <property type="entry name" value="AT HOOK TRANSCRIPTION FACTOR FAMILY-RELATED"/>
    <property type="match status" value="1"/>
</dbReference>
<organism evidence="2">
    <name type="scientific">Echinococcus granulosus</name>
    <name type="common">Hydatid tapeworm</name>
    <dbReference type="NCBI Taxonomy" id="6210"/>
    <lineage>
        <taxon>Eukaryota</taxon>
        <taxon>Metazoa</taxon>
        <taxon>Spiralia</taxon>
        <taxon>Lophotrochozoa</taxon>
        <taxon>Platyhelminthes</taxon>
        <taxon>Cestoda</taxon>
        <taxon>Eucestoda</taxon>
        <taxon>Cyclophyllidea</taxon>
        <taxon>Taeniidae</taxon>
        <taxon>Echinococcus</taxon>
        <taxon>Echinococcus granulosus group</taxon>
    </lineage>
</organism>
<proteinExistence type="predicted"/>
<dbReference type="InterPro" id="IPR019129">
    <property type="entry name" value="Folate-sensitive_fs_Fra10Ac1"/>
</dbReference>
<dbReference type="EMBL" id="LK028581">
    <property type="protein sequence ID" value="CDS20611.1"/>
    <property type="molecule type" value="Genomic_DNA"/>
</dbReference>
<accession>A0A068WKG7</accession>
<feature type="region of interest" description="Disordered" evidence="1">
    <location>
        <begin position="338"/>
        <end position="409"/>
    </location>
</feature>
<feature type="compositionally biased region" description="Low complexity" evidence="1">
    <location>
        <begin position="370"/>
        <end position="403"/>
    </location>
</feature>
<dbReference type="OrthoDB" id="6287635at2759"/>